<dbReference type="EMBL" id="CP036279">
    <property type="protein sequence ID" value="QDU62420.1"/>
    <property type="molecule type" value="Genomic_DNA"/>
</dbReference>
<dbReference type="RefSeq" id="WP_145259158.1">
    <property type="nucleotide sequence ID" value="NZ_CP036279.1"/>
</dbReference>
<proteinExistence type="predicted"/>
<dbReference type="InterPro" id="IPR010657">
    <property type="entry name" value="ImpA_N"/>
</dbReference>
<accession>A0A518B614</accession>
<gene>
    <name evidence="3" type="ORF">Pan216_32870</name>
</gene>
<feature type="domain" description="ImpA N-terminal" evidence="2">
    <location>
        <begin position="13"/>
        <end position="143"/>
    </location>
</feature>
<dbReference type="NCBIfam" id="TIGR03363">
    <property type="entry name" value="VI_chp_8"/>
    <property type="match status" value="1"/>
</dbReference>
<dbReference type="KEGG" id="knv:Pan216_32870"/>
<dbReference type="PANTHER" id="PTHR37951:SF1">
    <property type="entry name" value="TYPE VI SECRETION SYSTEM COMPONENT TSSA1"/>
    <property type="match status" value="1"/>
</dbReference>
<name>A0A518B614_9BACT</name>
<keyword evidence="4" id="KW-1185">Reference proteome</keyword>
<dbReference type="PANTHER" id="PTHR37951">
    <property type="entry name" value="CYTOPLASMIC PROTEIN-RELATED"/>
    <property type="match status" value="1"/>
</dbReference>
<organism evidence="3 4">
    <name type="scientific">Kolteria novifilia</name>
    <dbReference type="NCBI Taxonomy" id="2527975"/>
    <lineage>
        <taxon>Bacteria</taxon>
        <taxon>Pseudomonadati</taxon>
        <taxon>Planctomycetota</taxon>
        <taxon>Planctomycetia</taxon>
        <taxon>Kolteriales</taxon>
        <taxon>Kolteriaceae</taxon>
        <taxon>Kolteria</taxon>
    </lineage>
</organism>
<sequence length="382" mass="42087">MPTPEVIDFEKLLAPVSEEEPTGEDLREDPSPTSIYYTIKDARASARAAERQIMMGMDEDLPQIRADWSPILQHAPIALTERTKDLEVVAYYIEALARRYGFAGLRDGFRLARELVERYWDKLYPMPDEDGIETRVGPLVGLNGEEGPGTLIQPIEEIPITEASDLGPYSHWHYAMAVEVSRIQDQKVKDKRVAQGAVSMEMFDKVANTSSATFYQTLIDDLEGCSAEYKGYSEVLDQKCAPTSLPSSNIRNALASVHATVVTISKEILEAAQPAEPETPAEAPISEGDAAPATTAKPAAAAPPGAIVTRDDALKTLLRVAEFFRRTEPHSPLSYALEQTVRWGRMSLPDLWAELIPDAGSRGSIFKMVGIRPDDDNEESPN</sequence>
<dbReference type="AlphaFoldDB" id="A0A518B614"/>
<evidence type="ECO:0000313" key="4">
    <source>
        <dbReference type="Proteomes" id="UP000317093"/>
    </source>
</evidence>
<evidence type="ECO:0000259" key="2">
    <source>
        <dbReference type="Pfam" id="PF06812"/>
    </source>
</evidence>
<feature type="region of interest" description="Disordered" evidence="1">
    <location>
        <begin position="273"/>
        <end position="304"/>
    </location>
</feature>
<feature type="region of interest" description="Disordered" evidence="1">
    <location>
        <begin position="10"/>
        <end position="32"/>
    </location>
</feature>
<evidence type="ECO:0000313" key="3">
    <source>
        <dbReference type="EMBL" id="QDU62420.1"/>
    </source>
</evidence>
<reference evidence="3 4" key="1">
    <citation type="submission" date="2019-02" db="EMBL/GenBank/DDBJ databases">
        <title>Deep-cultivation of Planctomycetes and their phenomic and genomic characterization uncovers novel biology.</title>
        <authorList>
            <person name="Wiegand S."/>
            <person name="Jogler M."/>
            <person name="Boedeker C."/>
            <person name="Pinto D."/>
            <person name="Vollmers J."/>
            <person name="Rivas-Marin E."/>
            <person name="Kohn T."/>
            <person name="Peeters S.H."/>
            <person name="Heuer A."/>
            <person name="Rast P."/>
            <person name="Oberbeckmann S."/>
            <person name="Bunk B."/>
            <person name="Jeske O."/>
            <person name="Meyerdierks A."/>
            <person name="Storesund J.E."/>
            <person name="Kallscheuer N."/>
            <person name="Luecker S."/>
            <person name="Lage O.M."/>
            <person name="Pohl T."/>
            <person name="Merkel B.J."/>
            <person name="Hornburger P."/>
            <person name="Mueller R.-W."/>
            <person name="Bruemmer F."/>
            <person name="Labrenz M."/>
            <person name="Spormann A.M."/>
            <person name="Op den Camp H."/>
            <person name="Overmann J."/>
            <person name="Amann R."/>
            <person name="Jetten M.S.M."/>
            <person name="Mascher T."/>
            <person name="Medema M.H."/>
            <person name="Devos D.P."/>
            <person name="Kaster A.-K."/>
            <person name="Ovreas L."/>
            <person name="Rohde M."/>
            <person name="Galperin M.Y."/>
            <person name="Jogler C."/>
        </authorList>
    </citation>
    <scope>NUCLEOTIDE SEQUENCE [LARGE SCALE GENOMIC DNA]</scope>
    <source>
        <strain evidence="3 4">Pan216</strain>
    </source>
</reference>
<evidence type="ECO:0000256" key="1">
    <source>
        <dbReference type="SAM" id="MobiDB-lite"/>
    </source>
</evidence>
<dbReference type="Proteomes" id="UP000317093">
    <property type="component" value="Chromosome"/>
</dbReference>
<dbReference type="Pfam" id="PF06812">
    <property type="entry name" value="ImpA_N"/>
    <property type="match status" value="1"/>
</dbReference>
<dbReference type="InterPro" id="IPR017740">
    <property type="entry name" value="TssA-like"/>
</dbReference>
<dbReference type="OrthoDB" id="9771118at2"/>
<protein>
    <recommendedName>
        <fullName evidence="2">ImpA N-terminal domain-containing protein</fullName>
    </recommendedName>
</protein>